<dbReference type="GO" id="GO:0009279">
    <property type="term" value="C:cell outer membrane"/>
    <property type="evidence" value="ECO:0007669"/>
    <property type="project" value="UniProtKB-SubCell"/>
</dbReference>
<keyword evidence="8" id="KW-1185">Reference proteome</keyword>
<name>A0A7X1KN63_9SPHN</name>
<dbReference type="InterPro" id="IPR006664">
    <property type="entry name" value="OMP_bac"/>
</dbReference>
<dbReference type="Pfam" id="PF00691">
    <property type="entry name" value="OmpA"/>
    <property type="match status" value="1"/>
</dbReference>
<dbReference type="InterPro" id="IPR050330">
    <property type="entry name" value="Bact_OuterMem_StrucFunc"/>
</dbReference>
<dbReference type="RefSeq" id="WP_185665611.1">
    <property type="nucleotide sequence ID" value="NZ_JACLAW010000017.1"/>
</dbReference>
<sequence length="250" mass="26274">MRTFFIATTALALSAIPAHAQLVGGGLGGAIGGTIGVGGVVGGVSGSVDAASRTVVAAPSATVVTRVRTAVPSVATTVVVPAVPNVVRRRAAIVEAGIAPVSVVEVPAYVDHQYVILQDELRGTGVQVIKRKNQIVLEMPSDVTFAFDRYNIQPRFYGALSAVSRTLARYPATYVDVYGHTDAIGSYTYNQRLSERRADMVADFLAASSVNSARMHVEGFGKTQPIASNATIEGRAANRRVEIVLTPYTS</sequence>
<feature type="domain" description="OmpA-like" evidence="6">
    <location>
        <begin position="132"/>
        <end position="249"/>
    </location>
</feature>
<keyword evidence="3" id="KW-0998">Cell outer membrane</keyword>
<feature type="signal peptide" evidence="5">
    <location>
        <begin position="1"/>
        <end position="20"/>
    </location>
</feature>
<reference evidence="7 8" key="1">
    <citation type="submission" date="2020-08" db="EMBL/GenBank/DDBJ databases">
        <title>The genome sequence of type strain Novosphingobium flavum NBRC 111647.</title>
        <authorList>
            <person name="Liu Y."/>
        </authorList>
    </citation>
    <scope>NUCLEOTIDE SEQUENCE [LARGE SCALE GENOMIC DNA]</scope>
    <source>
        <strain evidence="7 8">NBRC 111647</strain>
    </source>
</reference>
<organism evidence="7 8">
    <name type="scientific">Novosphingobium flavum</name>
    <dbReference type="NCBI Taxonomy" id="1778672"/>
    <lineage>
        <taxon>Bacteria</taxon>
        <taxon>Pseudomonadati</taxon>
        <taxon>Pseudomonadota</taxon>
        <taxon>Alphaproteobacteria</taxon>
        <taxon>Sphingomonadales</taxon>
        <taxon>Sphingomonadaceae</taxon>
        <taxon>Novosphingobium</taxon>
    </lineage>
</organism>
<dbReference type="CDD" id="cd07185">
    <property type="entry name" value="OmpA_C-like"/>
    <property type="match status" value="1"/>
</dbReference>
<dbReference type="PRINTS" id="PR01021">
    <property type="entry name" value="OMPADOMAIN"/>
</dbReference>
<dbReference type="InterPro" id="IPR006665">
    <property type="entry name" value="OmpA-like"/>
</dbReference>
<evidence type="ECO:0000259" key="6">
    <source>
        <dbReference type="PROSITE" id="PS51123"/>
    </source>
</evidence>
<dbReference type="PRINTS" id="PR01023">
    <property type="entry name" value="NAFLGMOTY"/>
</dbReference>
<evidence type="ECO:0000256" key="4">
    <source>
        <dbReference type="PROSITE-ProRule" id="PRU00473"/>
    </source>
</evidence>
<accession>A0A7X1KN63</accession>
<dbReference type="PROSITE" id="PS01068">
    <property type="entry name" value="OMPA_1"/>
    <property type="match status" value="1"/>
</dbReference>
<dbReference type="PANTHER" id="PTHR30329:SF21">
    <property type="entry name" value="LIPOPROTEIN YIAD-RELATED"/>
    <property type="match status" value="1"/>
</dbReference>
<dbReference type="InterPro" id="IPR036737">
    <property type="entry name" value="OmpA-like_sf"/>
</dbReference>
<evidence type="ECO:0000256" key="3">
    <source>
        <dbReference type="ARBA" id="ARBA00023237"/>
    </source>
</evidence>
<evidence type="ECO:0000313" key="7">
    <source>
        <dbReference type="EMBL" id="MBC2667317.1"/>
    </source>
</evidence>
<dbReference type="AlphaFoldDB" id="A0A7X1KN63"/>
<keyword evidence="2 4" id="KW-0472">Membrane</keyword>
<comment type="caution">
    <text evidence="7">The sequence shown here is derived from an EMBL/GenBank/DDBJ whole genome shotgun (WGS) entry which is preliminary data.</text>
</comment>
<evidence type="ECO:0000256" key="2">
    <source>
        <dbReference type="ARBA" id="ARBA00023136"/>
    </source>
</evidence>
<protein>
    <submittedName>
        <fullName evidence="7">OmpA family protein</fullName>
    </submittedName>
</protein>
<dbReference type="InterPro" id="IPR006690">
    <property type="entry name" value="OMPA-like_CS"/>
</dbReference>
<feature type="chain" id="PRO_5031098888" evidence="5">
    <location>
        <begin position="21"/>
        <end position="250"/>
    </location>
</feature>
<dbReference type="Proteomes" id="UP000566813">
    <property type="component" value="Unassembled WGS sequence"/>
</dbReference>
<evidence type="ECO:0000313" key="8">
    <source>
        <dbReference type="Proteomes" id="UP000566813"/>
    </source>
</evidence>
<dbReference type="PROSITE" id="PS51123">
    <property type="entry name" value="OMPA_2"/>
    <property type="match status" value="1"/>
</dbReference>
<dbReference type="SUPFAM" id="SSF103088">
    <property type="entry name" value="OmpA-like"/>
    <property type="match status" value="1"/>
</dbReference>
<evidence type="ECO:0000256" key="5">
    <source>
        <dbReference type="SAM" id="SignalP"/>
    </source>
</evidence>
<dbReference type="EMBL" id="JACLAW010000017">
    <property type="protein sequence ID" value="MBC2667317.1"/>
    <property type="molecule type" value="Genomic_DNA"/>
</dbReference>
<gene>
    <name evidence="7" type="ORF">H7F51_17500</name>
</gene>
<proteinExistence type="predicted"/>
<dbReference type="Gene3D" id="3.30.1330.60">
    <property type="entry name" value="OmpA-like domain"/>
    <property type="match status" value="1"/>
</dbReference>
<comment type="subcellular location">
    <subcellularLocation>
        <location evidence="1">Cell outer membrane</location>
    </subcellularLocation>
</comment>
<evidence type="ECO:0000256" key="1">
    <source>
        <dbReference type="ARBA" id="ARBA00004442"/>
    </source>
</evidence>
<dbReference type="PANTHER" id="PTHR30329">
    <property type="entry name" value="STATOR ELEMENT OF FLAGELLAR MOTOR COMPLEX"/>
    <property type="match status" value="1"/>
</dbReference>
<keyword evidence="5" id="KW-0732">Signal</keyword>